<reference evidence="4 5" key="3">
    <citation type="submission" date="2019-11" db="EMBL/GenBank/DDBJ databases">
        <title>A de novo genome assembly of a pear dwarfing rootstock.</title>
        <authorList>
            <person name="Wang F."/>
            <person name="Wang J."/>
            <person name="Li S."/>
            <person name="Zhang Y."/>
            <person name="Fang M."/>
            <person name="Ma L."/>
            <person name="Zhao Y."/>
            <person name="Jiang S."/>
        </authorList>
    </citation>
    <scope>NUCLEOTIDE SEQUENCE [LARGE SCALE GENOMIC DNA]</scope>
    <source>
        <strain evidence="4">S2</strain>
        <tissue evidence="4">Leaf</tissue>
    </source>
</reference>
<dbReference type="AlphaFoldDB" id="A0A5N5I8Z8"/>
<organism evidence="4 5">
    <name type="scientific">Pyrus ussuriensis x Pyrus communis</name>
    <dbReference type="NCBI Taxonomy" id="2448454"/>
    <lineage>
        <taxon>Eukaryota</taxon>
        <taxon>Viridiplantae</taxon>
        <taxon>Streptophyta</taxon>
        <taxon>Embryophyta</taxon>
        <taxon>Tracheophyta</taxon>
        <taxon>Spermatophyta</taxon>
        <taxon>Magnoliopsida</taxon>
        <taxon>eudicotyledons</taxon>
        <taxon>Gunneridae</taxon>
        <taxon>Pentapetalae</taxon>
        <taxon>rosids</taxon>
        <taxon>fabids</taxon>
        <taxon>Rosales</taxon>
        <taxon>Rosaceae</taxon>
        <taxon>Amygdaloideae</taxon>
        <taxon>Maleae</taxon>
        <taxon>Pyrus</taxon>
    </lineage>
</organism>
<sequence>MDIKMEGDGLWRMHLVMGGEDEVELIEPAVKGTLNVLNACLEAKVKRVVVLSSVSAVFMNADWPKGQVKDESCWSVPECIETTKNQWEAFEFGKKTELEIVTVCPSVILGSILQPTMNASSWVLAKVLQGGFESFGYNYWTLVDVRDVAEAVLLVYKNSEGGERYVCTAQTIGIKDLVDNYLRIAYPNYNYPHNLTHAEEEEEKLNSDKLQRLVWNYRPLEDTFIDSIES</sequence>
<dbReference type="InterPro" id="IPR001509">
    <property type="entry name" value="Epimerase_deHydtase"/>
</dbReference>
<evidence type="ECO:0000256" key="1">
    <source>
        <dbReference type="ARBA" id="ARBA00022857"/>
    </source>
</evidence>
<keyword evidence="2" id="KW-0560">Oxidoreductase</keyword>
<comment type="caution">
    <text evidence="4">The sequence shown here is derived from an EMBL/GenBank/DDBJ whole genome shotgun (WGS) entry which is preliminary data.</text>
</comment>
<dbReference type="GO" id="GO:0016616">
    <property type="term" value="F:oxidoreductase activity, acting on the CH-OH group of donors, NAD or NADP as acceptor"/>
    <property type="evidence" value="ECO:0007669"/>
    <property type="project" value="TreeGrafter"/>
</dbReference>
<accession>A0A5N5I8Z8</accession>
<dbReference type="InterPro" id="IPR050425">
    <property type="entry name" value="NAD(P)_dehydrat-like"/>
</dbReference>
<keyword evidence="5" id="KW-1185">Reference proteome</keyword>
<evidence type="ECO:0000259" key="3">
    <source>
        <dbReference type="Pfam" id="PF01370"/>
    </source>
</evidence>
<feature type="domain" description="NAD-dependent epimerase/dehydratase" evidence="3">
    <location>
        <begin position="20"/>
        <end position="166"/>
    </location>
</feature>
<dbReference type="PANTHER" id="PTHR10366:SF776">
    <property type="entry name" value="NAD(P)-BINDING ROSSMANN-FOLD SUPERFAMILY PROTEIN"/>
    <property type="match status" value="1"/>
</dbReference>
<keyword evidence="1" id="KW-0521">NADP</keyword>
<dbReference type="PANTHER" id="PTHR10366">
    <property type="entry name" value="NAD DEPENDENT EPIMERASE/DEHYDRATASE"/>
    <property type="match status" value="1"/>
</dbReference>
<evidence type="ECO:0000313" key="4">
    <source>
        <dbReference type="EMBL" id="KAB2631984.1"/>
    </source>
</evidence>
<dbReference type="InterPro" id="IPR036291">
    <property type="entry name" value="NAD(P)-bd_dom_sf"/>
</dbReference>
<evidence type="ECO:0000256" key="2">
    <source>
        <dbReference type="ARBA" id="ARBA00023002"/>
    </source>
</evidence>
<dbReference type="Proteomes" id="UP000327157">
    <property type="component" value="Chromosome 6"/>
</dbReference>
<gene>
    <name evidence="4" type="ORF">D8674_028231</name>
</gene>
<dbReference type="EMBL" id="SMOL01000120">
    <property type="protein sequence ID" value="KAB2631984.1"/>
    <property type="molecule type" value="Genomic_DNA"/>
</dbReference>
<name>A0A5N5I8Z8_9ROSA</name>
<proteinExistence type="predicted"/>
<protein>
    <submittedName>
        <fullName evidence="4">Cinnamoyl-CoA reductase 1-like</fullName>
    </submittedName>
</protein>
<dbReference type="Pfam" id="PF01370">
    <property type="entry name" value="Epimerase"/>
    <property type="match status" value="1"/>
</dbReference>
<dbReference type="OrthoDB" id="2735536at2759"/>
<reference evidence="5" key="2">
    <citation type="submission" date="2019-10" db="EMBL/GenBank/DDBJ databases">
        <title>A de novo genome assembly of a pear dwarfing rootstock.</title>
        <authorList>
            <person name="Wang F."/>
            <person name="Wang J."/>
            <person name="Li S."/>
            <person name="Zhang Y."/>
            <person name="Fang M."/>
            <person name="Ma L."/>
            <person name="Zhao Y."/>
            <person name="Jiang S."/>
        </authorList>
    </citation>
    <scope>NUCLEOTIDE SEQUENCE [LARGE SCALE GENOMIC DNA]</scope>
</reference>
<dbReference type="Gene3D" id="3.40.50.720">
    <property type="entry name" value="NAD(P)-binding Rossmann-like Domain"/>
    <property type="match status" value="1"/>
</dbReference>
<dbReference type="SUPFAM" id="SSF51735">
    <property type="entry name" value="NAD(P)-binding Rossmann-fold domains"/>
    <property type="match status" value="1"/>
</dbReference>
<evidence type="ECO:0000313" key="5">
    <source>
        <dbReference type="Proteomes" id="UP000327157"/>
    </source>
</evidence>
<reference evidence="4 5" key="1">
    <citation type="submission" date="2019-09" db="EMBL/GenBank/DDBJ databases">
        <authorList>
            <person name="Ou C."/>
        </authorList>
    </citation>
    <scope>NUCLEOTIDE SEQUENCE [LARGE SCALE GENOMIC DNA]</scope>
    <source>
        <strain evidence="4">S2</strain>
        <tissue evidence="4">Leaf</tissue>
    </source>
</reference>